<evidence type="ECO:0000313" key="3">
    <source>
        <dbReference type="Proteomes" id="UP001458880"/>
    </source>
</evidence>
<dbReference type="Proteomes" id="UP001458880">
    <property type="component" value="Unassembled WGS sequence"/>
</dbReference>
<protein>
    <submittedName>
        <fullName evidence="2">Uncharacterized protein</fullName>
    </submittedName>
</protein>
<accession>A0AAW1L3R1</accession>
<sequence>MFFIYTYLHFEISKIAKCTLKLRPNSVQYRKFLRECNSRESICTSITRIQHEYCTFNYGWMLPQNPNFKTHNPTSDRLESIASLTPAEYVKRDKERRLRERELQRKNSNEPASNGEGADAMYEDGASVNTGDVTLRCDDN</sequence>
<evidence type="ECO:0000313" key="2">
    <source>
        <dbReference type="EMBL" id="KAK9729176.1"/>
    </source>
</evidence>
<comment type="caution">
    <text evidence="2">The sequence shown here is derived from an EMBL/GenBank/DDBJ whole genome shotgun (WGS) entry which is preliminary data.</text>
</comment>
<name>A0AAW1L3R1_POPJA</name>
<dbReference type="AlphaFoldDB" id="A0AAW1L3R1"/>
<reference evidence="2 3" key="1">
    <citation type="journal article" date="2024" name="BMC Genomics">
        <title>De novo assembly and annotation of Popillia japonica's genome with initial clues to its potential as an invasive pest.</title>
        <authorList>
            <person name="Cucini C."/>
            <person name="Boschi S."/>
            <person name="Funari R."/>
            <person name="Cardaioli E."/>
            <person name="Iannotti N."/>
            <person name="Marturano G."/>
            <person name="Paoli F."/>
            <person name="Bruttini M."/>
            <person name="Carapelli A."/>
            <person name="Frati F."/>
            <person name="Nardi F."/>
        </authorList>
    </citation>
    <scope>NUCLEOTIDE SEQUENCE [LARGE SCALE GENOMIC DNA]</scope>
    <source>
        <strain evidence="2">DMR45628</strain>
    </source>
</reference>
<dbReference type="EMBL" id="JASPKY010000163">
    <property type="protein sequence ID" value="KAK9729176.1"/>
    <property type="molecule type" value="Genomic_DNA"/>
</dbReference>
<proteinExistence type="predicted"/>
<gene>
    <name evidence="2" type="ORF">QE152_g16082</name>
</gene>
<organism evidence="2 3">
    <name type="scientific">Popillia japonica</name>
    <name type="common">Japanese beetle</name>
    <dbReference type="NCBI Taxonomy" id="7064"/>
    <lineage>
        <taxon>Eukaryota</taxon>
        <taxon>Metazoa</taxon>
        <taxon>Ecdysozoa</taxon>
        <taxon>Arthropoda</taxon>
        <taxon>Hexapoda</taxon>
        <taxon>Insecta</taxon>
        <taxon>Pterygota</taxon>
        <taxon>Neoptera</taxon>
        <taxon>Endopterygota</taxon>
        <taxon>Coleoptera</taxon>
        <taxon>Polyphaga</taxon>
        <taxon>Scarabaeiformia</taxon>
        <taxon>Scarabaeidae</taxon>
        <taxon>Rutelinae</taxon>
        <taxon>Popillia</taxon>
    </lineage>
</organism>
<feature type="compositionally biased region" description="Basic and acidic residues" evidence="1">
    <location>
        <begin position="93"/>
        <end position="108"/>
    </location>
</feature>
<feature type="region of interest" description="Disordered" evidence="1">
    <location>
        <begin position="93"/>
        <end position="140"/>
    </location>
</feature>
<evidence type="ECO:0000256" key="1">
    <source>
        <dbReference type="SAM" id="MobiDB-lite"/>
    </source>
</evidence>
<keyword evidence="3" id="KW-1185">Reference proteome</keyword>